<feature type="coiled-coil region" evidence="1">
    <location>
        <begin position="387"/>
        <end position="442"/>
    </location>
</feature>
<dbReference type="Pfam" id="PF00169">
    <property type="entry name" value="PH"/>
    <property type="match status" value="1"/>
</dbReference>
<feature type="region of interest" description="Disordered" evidence="2">
    <location>
        <begin position="448"/>
        <end position="543"/>
    </location>
</feature>
<feature type="coiled-coil region" evidence="1">
    <location>
        <begin position="770"/>
        <end position="910"/>
    </location>
</feature>
<dbReference type="InterPro" id="IPR001849">
    <property type="entry name" value="PH_domain"/>
</dbReference>
<dbReference type="PANTHER" id="PTHR12156">
    <property type="entry name" value="PLECKSTRIN HOMOLOGY-LIKE DOMAIN, FAMILY B, MEMBER 3"/>
    <property type="match status" value="1"/>
</dbReference>
<dbReference type="FunFam" id="2.60.200.20:FF:000004">
    <property type="entry name" value="pleckstrin homology-like domain family B member 1 isoform X1"/>
    <property type="match status" value="1"/>
</dbReference>
<dbReference type="InterPro" id="IPR008984">
    <property type="entry name" value="SMAD_FHA_dom_sf"/>
</dbReference>
<proteinExistence type="predicted"/>
<name>A0A8J2WM55_9CRUS</name>
<dbReference type="PANTHER" id="PTHR12156:SF5">
    <property type="entry name" value="FI18040P1"/>
    <property type="match status" value="1"/>
</dbReference>
<comment type="caution">
    <text evidence="4">The sequence shown here is derived from an EMBL/GenBank/DDBJ whole genome shotgun (WGS) entry which is preliminary data.</text>
</comment>
<feature type="compositionally biased region" description="Polar residues" evidence="2">
    <location>
        <begin position="449"/>
        <end position="463"/>
    </location>
</feature>
<evidence type="ECO:0000256" key="1">
    <source>
        <dbReference type="SAM" id="Coils"/>
    </source>
</evidence>
<feature type="coiled-coil region" evidence="1">
    <location>
        <begin position="622"/>
        <end position="660"/>
    </location>
</feature>
<dbReference type="InterPro" id="IPR052212">
    <property type="entry name" value="PH-like_domain"/>
</dbReference>
<evidence type="ECO:0000259" key="3">
    <source>
        <dbReference type="PROSITE" id="PS50003"/>
    </source>
</evidence>
<protein>
    <recommendedName>
        <fullName evidence="3">PH domain-containing protein</fullName>
    </recommendedName>
</protein>
<accession>A0A8J2WM55</accession>
<evidence type="ECO:0000256" key="2">
    <source>
        <dbReference type="SAM" id="MobiDB-lite"/>
    </source>
</evidence>
<sequence length="1281" mass="144978">MMATAAVKRAWLNANHHHHQQLVNVSSLDGDLRPYWQCQQPQQQPQWTPSPDPHYRVNVSSRHHSPSPGVEVCEQGHNALKVRTADCGPHLVSLGSGRLSTNITLIHLPEGRILMGCGGSYVQRQPDVHVQGTGVEPIHCYIENINGTVSLYPLGEMTSVDGLPVATPIRLTQGSMICVGRSNYFRFNHPEEAERMKTILPNARISSVPMNFANASSATGITSNAPSATSPEPPGMDNPEYFHMPGLNGHHHPHSNGNSAFQPVRSSSPQYIGEYLHPRMLMHFDQDDDDDYEVSVPTSPQQQSRWHSASPKVFLPNSSTVSLPASAVLGLRGRSATPTAVPTCKPTSAEAHSTHKRSHSVGASHNLMLQQLQEQPKPILRQERSSLEALAACEEQLEERRRKAQEDRVKEQEQEREERARLDEILQMCAEYQKQIDDEQRHSRDAFTLSDTRSDSPSYSKQLSHSAGSGKPPPSPGHSLHPNRIKTNGSLPRNETRRSVQSPNGTAAAGRNLNTSEDELSGIFTFDPTPNSVPASPSLSNHQTVTADTAISCKSPYENVCMPQSPRTRIRTTFGKNKEDSPESLSTTQHTYQLITSGVAAEAAKRDAGRLEKECQQIMCIISALKNHVTDVEHQIDEAIREAEMERALLQGELTAQLEKILQDEKWIEQLVQKDQKLAAELDEFRFEEGAKIQTSKSKMEAIELELNQLEEECDSFSGSTDEETALLEKIKFQHELLDTERKSFEDLEFRLMEGVAHREAEREELHKEMAGVELRLLQRRQQLREVEQQQRQASDSARNEAQELANRRKELFQQIDEEKSKLVALQSKLEQLFRAGLAGGHYDNGAEASSDTEESVTDIEQRLQELRQMGHSQEDLDRIERIASQNRALNNTDDQSRKATATLMEIERNRQLILVQQGAQVLEYERKKVAELKRRVQDQVRAQWEERRSMEQQQQPVDREVNCHSLNSVGSSEESRSSLTGSDAPTESDDVLSKPSGPDRGSNGSTTSAPSTSITSILEVKWSANLLEFITIQYSFMSVMWMNYMRMRVRAKRRTSNSRQASLNQAKEDKMLPADSHPVLFLKYQVRQHDFHQPLEDCRPLSEASSFGGEELPGEVRLRDKQKTHQVQQQQQQQRPLTRYLPIRGDGFDLRQHVETAGHQVELCPHVTLTSTSARGYLHKMGSRFKTWNKRWFVFDRTQRTFLYFTDKSETRKRSGAYFQAIEEVYVDHLQSVRSPNPKLTFCVKTRERTYHLMAPSAEAMRIWVDVIFTGAEGYQQFHV</sequence>
<dbReference type="InterPro" id="IPR011993">
    <property type="entry name" value="PH-like_dom_sf"/>
</dbReference>
<dbReference type="Gene3D" id="2.30.29.30">
    <property type="entry name" value="Pleckstrin-homology domain (PH domain)/Phosphotyrosine-binding domain (PTB)"/>
    <property type="match status" value="1"/>
</dbReference>
<feature type="region of interest" description="Disordered" evidence="2">
    <location>
        <begin position="968"/>
        <end position="1013"/>
    </location>
</feature>
<dbReference type="SUPFAM" id="SSF50729">
    <property type="entry name" value="PH domain-like"/>
    <property type="match status" value="1"/>
</dbReference>
<dbReference type="Gene3D" id="2.60.200.20">
    <property type="match status" value="1"/>
</dbReference>
<keyword evidence="1" id="KW-0175">Coiled coil</keyword>
<organism evidence="4 5">
    <name type="scientific">Daphnia galeata</name>
    <dbReference type="NCBI Taxonomy" id="27404"/>
    <lineage>
        <taxon>Eukaryota</taxon>
        <taxon>Metazoa</taxon>
        <taxon>Ecdysozoa</taxon>
        <taxon>Arthropoda</taxon>
        <taxon>Crustacea</taxon>
        <taxon>Branchiopoda</taxon>
        <taxon>Diplostraca</taxon>
        <taxon>Cladocera</taxon>
        <taxon>Anomopoda</taxon>
        <taxon>Daphniidae</taxon>
        <taxon>Daphnia</taxon>
    </lineage>
</organism>
<feature type="compositionally biased region" description="Polar residues" evidence="2">
    <location>
        <begin position="485"/>
        <end position="505"/>
    </location>
</feature>
<keyword evidence="5" id="KW-1185">Reference proteome</keyword>
<dbReference type="OrthoDB" id="6020705at2759"/>
<dbReference type="SUPFAM" id="SSF49879">
    <property type="entry name" value="SMAD/FHA domain"/>
    <property type="match status" value="1"/>
</dbReference>
<feature type="coiled-coil region" evidence="1">
    <location>
        <begin position="693"/>
        <end position="720"/>
    </location>
</feature>
<feature type="compositionally biased region" description="Polar residues" evidence="2">
    <location>
        <begin position="528"/>
        <end position="543"/>
    </location>
</feature>
<evidence type="ECO:0000313" key="4">
    <source>
        <dbReference type="EMBL" id="CAH0109848.1"/>
    </source>
</evidence>
<feature type="domain" description="PH" evidence="3">
    <location>
        <begin position="1172"/>
        <end position="1274"/>
    </location>
</feature>
<dbReference type="PROSITE" id="PS50003">
    <property type="entry name" value="PH_DOMAIN"/>
    <property type="match status" value="1"/>
</dbReference>
<dbReference type="EMBL" id="CAKKLH010000296">
    <property type="protein sequence ID" value="CAH0109848.1"/>
    <property type="molecule type" value="Genomic_DNA"/>
</dbReference>
<feature type="compositionally biased region" description="Low complexity" evidence="2">
    <location>
        <begin position="968"/>
        <end position="983"/>
    </location>
</feature>
<dbReference type="CDD" id="cd22713">
    <property type="entry name" value="FHA_PHLB1"/>
    <property type="match status" value="1"/>
</dbReference>
<gene>
    <name evidence="4" type="ORF">DGAL_LOCUS13337</name>
</gene>
<dbReference type="Proteomes" id="UP000789390">
    <property type="component" value="Unassembled WGS sequence"/>
</dbReference>
<feature type="region of interest" description="Disordered" evidence="2">
    <location>
        <begin position="336"/>
        <end position="356"/>
    </location>
</feature>
<evidence type="ECO:0000313" key="5">
    <source>
        <dbReference type="Proteomes" id="UP000789390"/>
    </source>
</evidence>
<reference evidence="4" key="1">
    <citation type="submission" date="2021-11" db="EMBL/GenBank/DDBJ databases">
        <authorList>
            <person name="Schell T."/>
        </authorList>
    </citation>
    <scope>NUCLEOTIDE SEQUENCE</scope>
    <source>
        <strain evidence="4">M5</strain>
    </source>
</reference>
<dbReference type="SMART" id="SM00233">
    <property type="entry name" value="PH"/>
    <property type="match status" value="1"/>
</dbReference>